<comment type="caution">
    <text evidence="2">The sequence shown here is derived from an EMBL/GenBank/DDBJ whole genome shotgun (WGS) entry which is preliminary data.</text>
</comment>
<feature type="transmembrane region" description="Helical" evidence="1">
    <location>
        <begin position="29"/>
        <end position="55"/>
    </location>
</feature>
<dbReference type="OrthoDB" id="8950501at2759"/>
<keyword evidence="3" id="KW-1185">Reference proteome</keyword>
<organism evidence="2 3">
    <name type="scientific">Menidia menidia</name>
    <name type="common">Atlantic silverside</name>
    <dbReference type="NCBI Taxonomy" id="238744"/>
    <lineage>
        <taxon>Eukaryota</taxon>
        <taxon>Metazoa</taxon>
        <taxon>Chordata</taxon>
        <taxon>Craniata</taxon>
        <taxon>Vertebrata</taxon>
        <taxon>Euteleostomi</taxon>
        <taxon>Actinopterygii</taxon>
        <taxon>Neopterygii</taxon>
        <taxon>Teleostei</taxon>
        <taxon>Neoteleostei</taxon>
        <taxon>Acanthomorphata</taxon>
        <taxon>Ovalentaria</taxon>
        <taxon>Atherinomorphae</taxon>
        <taxon>Atheriniformes</taxon>
        <taxon>Atherinopsidae</taxon>
        <taxon>Menidiinae</taxon>
        <taxon>Menidia</taxon>
    </lineage>
</organism>
<keyword evidence="1" id="KW-0812">Transmembrane</keyword>
<keyword evidence="1" id="KW-1133">Transmembrane helix</keyword>
<name>A0A8S4B7U2_9TELE</name>
<proteinExistence type="predicted"/>
<dbReference type="Proteomes" id="UP000677803">
    <property type="component" value="Unassembled WGS sequence"/>
</dbReference>
<reference evidence="2" key="1">
    <citation type="submission" date="2021-05" db="EMBL/GenBank/DDBJ databases">
        <authorList>
            <person name="Tigano A."/>
        </authorList>
    </citation>
    <scope>NUCLEOTIDE SEQUENCE</scope>
</reference>
<evidence type="ECO:0000313" key="2">
    <source>
        <dbReference type="EMBL" id="CAG5926917.1"/>
    </source>
</evidence>
<sequence>MGLIPNQNLTLGIDHPEVTYWESTPQLPLAVNSTVIVLGVLTFALQLGLVLLFMLRCWTFDNRVQEALKHPDSFSKLSELPYFHSDISKHLISSAAPFMPAKSAEEEQYEKPTDYAPFIHWDLVQN</sequence>
<accession>A0A8S4B7U2</accession>
<dbReference type="AlphaFoldDB" id="A0A8S4B7U2"/>
<evidence type="ECO:0000313" key="3">
    <source>
        <dbReference type="Proteomes" id="UP000677803"/>
    </source>
</evidence>
<keyword evidence="1" id="KW-0472">Membrane</keyword>
<gene>
    <name evidence="2" type="ORF">MMEN_LOCUS11089</name>
</gene>
<protein>
    <submittedName>
        <fullName evidence="2">(Atlantic silverside) hypothetical protein</fullName>
    </submittedName>
</protein>
<dbReference type="EMBL" id="CAJRST010011113">
    <property type="protein sequence ID" value="CAG5926917.1"/>
    <property type="molecule type" value="Genomic_DNA"/>
</dbReference>
<evidence type="ECO:0000256" key="1">
    <source>
        <dbReference type="SAM" id="Phobius"/>
    </source>
</evidence>